<proteinExistence type="predicted"/>
<dbReference type="Pfam" id="PF03237">
    <property type="entry name" value="Terminase_6N"/>
    <property type="match status" value="1"/>
</dbReference>
<protein>
    <submittedName>
        <fullName evidence="1">Large terminase protein</fullName>
    </submittedName>
</protein>
<organism evidence="1">
    <name type="scientific">Podoviridae sp. ctxJ29</name>
    <dbReference type="NCBI Taxonomy" id="2827754"/>
    <lineage>
        <taxon>Viruses</taxon>
        <taxon>Duplodnaviria</taxon>
        <taxon>Heunggongvirae</taxon>
        <taxon>Uroviricota</taxon>
        <taxon>Caudoviricetes</taxon>
    </lineage>
</organism>
<evidence type="ECO:0000313" key="1">
    <source>
        <dbReference type="EMBL" id="DAF46890.1"/>
    </source>
</evidence>
<sequence>MKIRWHNCLFFARFEAYSLGMKDDCAILQLIKIQKEIDARSRDALANYNKDVVHEKQMAFHRAQKRNRWVFGGNRSGKTECGAVECVWLARGIHPFRQNRDDIFGWVVSVSQQVQRDVAQAKVLKYLAPRYIEDIVMLEGKRGAPEYGVIDYIVVKNALGGTSKIGFKSCDQGREKFQGTSLDFVWFDEEPPKDIYDECRMRVFDKRGDIFGTMTPLKGLTWVYDEIELNASQSPEVWCEYMEWNDNPYLDKSEIKAMESTVSKQDQLSRRFGKFSTAEGLVYPEFDQNVHVIEPFDVPKEWQCDLSIDPGLTNPTICHFYAVDFDGNIYVVAEHFEAGQSVDFHVDKINAIANKLGWKRDEKGRLHALIDSAANQRTLASQKSVAELFCERGIVVNTNVNKDLYSGIQRIKSLFEQRPPKIYIFKNCVNLIRELKSYWWGNGDRPKKVDDHALDELRYFIMSRPRPQKPPLPPKSEIQTDKEKLMRECRRERWMKI</sequence>
<accession>A0A8S5S870</accession>
<name>A0A8S5S870_9CAUD</name>
<reference evidence="1" key="1">
    <citation type="journal article" date="2021" name="Proc. Natl. Acad. Sci. U.S.A.">
        <title>A Catalog of Tens of Thousands of Viruses from Human Metagenomes Reveals Hidden Associations with Chronic Diseases.</title>
        <authorList>
            <person name="Tisza M.J."/>
            <person name="Buck C.B."/>
        </authorList>
    </citation>
    <scope>NUCLEOTIDE SEQUENCE</scope>
    <source>
        <strain evidence="1">CtxJ29</strain>
    </source>
</reference>
<dbReference type="EMBL" id="BK032546">
    <property type="protein sequence ID" value="DAF46890.1"/>
    <property type="molecule type" value="Genomic_DNA"/>
</dbReference>
<dbReference type="Gene3D" id="3.40.50.300">
    <property type="entry name" value="P-loop containing nucleotide triphosphate hydrolases"/>
    <property type="match status" value="1"/>
</dbReference>
<dbReference type="Gene3D" id="3.30.420.280">
    <property type="match status" value="1"/>
</dbReference>
<dbReference type="InterPro" id="IPR027417">
    <property type="entry name" value="P-loop_NTPase"/>
</dbReference>